<proteinExistence type="predicted"/>
<dbReference type="Proteomes" id="UP000050525">
    <property type="component" value="Unassembled WGS sequence"/>
</dbReference>
<organism evidence="1 2">
    <name type="scientific">Alligator mississippiensis</name>
    <name type="common">American alligator</name>
    <dbReference type="NCBI Taxonomy" id="8496"/>
    <lineage>
        <taxon>Eukaryota</taxon>
        <taxon>Metazoa</taxon>
        <taxon>Chordata</taxon>
        <taxon>Craniata</taxon>
        <taxon>Vertebrata</taxon>
        <taxon>Euteleostomi</taxon>
        <taxon>Archelosauria</taxon>
        <taxon>Archosauria</taxon>
        <taxon>Crocodylia</taxon>
        <taxon>Alligatoridae</taxon>
        <taxon>Alligatorinae</taxon>
        <taxon>Alligator</taxon>
    </lineage>
</organism>
<sequence length="92" mass="10112">MPWKQELRTVFNSLNQPHFCSLIAIHQSAWCMPAYRMSLLSTGRFLVSPLCLGDVRNPHVYFGAFPSCGSAPAAPSAQHGLTPALFGFYPSL</sequence>
<accession>A0A151MV62</accession>
<evidence type="ECO:0000313" key="2">
    <source>
        <dbReference type="Proteomes" id="UP000050525"/>
    </source>
</evidence>
<gene>
    <name evidence="1" type="ORF">Y1Q_0015984</name>
</gene>
<dbReference type="AlphaFoldDB" id="A0A151MV62"/>
<comment type="caution">
    <text evidence="1">The sequence shown here is derived from an EMBL/GenBank/DDBJ whole genome shotgun (WGS) entry which is preliminary data.</text>
</comment>
<evidence type="ECO:0000313" key="1">
    <source>
        <dbReference type="EMBL" id="KYO28385.1"/>
    </source>
</evidence>
<keyword evidence="2" id="KW-1185">Reference proteome</keyword>
<dbReference type="EMBL" id="AKHW03004924">
    <property type="protein sequence ID" value="KYO28385.1"/>
    <property type="molecule type" value="Genomic_DNA"/>
</dbReference>
<name>A0A151MV62_ALLMI</name>
<reference evidence="1 2" key="1">
    <citation type="journal article" date="2012" name="Genome Biol.">
        <title>Sequencing three crocodilian genomes to illuminate the evolution of archosaurs and amniotes.</title>
        <authorList>
            <person name="St John J.A."/>
            <person name="Braun E.L."/>
            <person name="Isberg S.R."/>
            <person name="Miles L.G."/>
            <person name="Chong A.Y."/>
            <person name="Gongora J."/>
            <person name="Dalzell P."/>
            <person name="Moran C."/>
            <person name="Bed'hom B."/>
            <person name="Abzhanov A."/>
            <person name="Burgess S.C."/>
            <person name="Cooksey A.M."/>
            <person name="Castoe T.A."/>
            <person name="Crawford N.G."/>
            <person name="Densmore L.D."/>
            <person name="Drew J.C."/>
            <person name="Edwards S.V."/>
            <person name="Faircloth B.C."/>
            <person name="Fujita M.K."/>
            <person name="Greenwold M.J."/>
            <person name="Hoffmann F.G."/>
            <person name="Howard J.M."/>
            <person name="Iguchi T."/>
            <person name="Janes D.E."/>
            <person name="Khan S.Y."/>
            <person name="Kohno S."/>
            <person name="de Koning A.J."/>
            <person name="Lance S.L."/>
            <person name="McCarthy F.M."/>
            <person name="McCormack J.E."/>
            <person name="Merchant M.E."/>
            <person name="Peterson D.G."/>
            <person name="Pollock D.D."/>
            <person name="Pourmand N."/>
            <person name="Raney B.J."/>
            <person name="Roessler K.A."/>
            <person name="Sanford J.R."/>
            <person name="Sawyer R.H."/>
            <person name="Schmidt C.J."/>
            <person name="Triplett E.W."/>
            <person name="Tuberville T.D."/>
            <person name="Venegas-Anaya M."/>
            <person name="Howard J.T."/>
            <person name="Jarvis E.D."/>
            <person name="Guillette L.J.Jr."/>
            <person name="Glenn T.C."/>
            <person name="Green R.E."/>
            <person name="Ray D.A."/>
        </authorList>
    </citation>
    <scope>NUCLEOTIDE SEQUENCE [LARGE SCALE GENOMIC DNA]</scope>
    <source>
        <strain evidence="1">KSC_2009_1</strain>
    </source>
</reference>
<protein>
    <submittedName>
        <fullName evidence="1">Uncharacterized protein</fullName>
    </submittedName>
</protein>